<reference evidence="3" key="1">
    <citation type="submission" date="2017-02" db="UniProtKB">
        <authorList>
            <consortium name="WormBaseParasite"/>
        </authorList>
    </citation>
    <scope>IDENTIFICATION</scope>
</reference>
<proteinExistence type="predicted"/>
<dbReference type="Gene3D" id="2.30.30.140">
    <property type="match status" value="1"/>
</dbReference>
<evidence type="ECO:0000259" key="1">
    <source>
        <dbReference type="SMART" id="SM00333"/>
    </source>
</evidence>
<dbReference type="InterPro" id="IPR002999">
    <property type="entry name" value="Tudor"/>
</dbReference>
<evidence type="ECO:0000313" key="3">
    <source>
        <dbReference type="WBParaSite" id="PTRK_0000286200.1"/>
    </source>
</evidence>
<accession>A0A0N4Z6Q7</accession>
<evidence type="ECO:0000313" key="2">
    <source>
        <dbReference type="Proteomes" id="UP000038045"/>
    </source>
</evidence>
<dbReference type="AlphaFoldDB" id="A0A0N4Z6Q7"/>
<protein>
    <submittedName>
        <fullName evidence="3">Tudor domain-containing protein</fullName>
    </submittedName>
</protein>
<dbReference type="Pfam" id="PF00567">
    <property type="entry name" value="TUDOR"/>
    <property type="match status" value="1"/>
</dbReference>
<dbReference type="CDD" id="cd20379">
    <property type="entry name" value="Tudor_dTUD-like"/>
    <property type="match status" value="1"/>
</dbReference>
<feature type="domain" description="Tudor" evidence="1">
    <location>
        <begin position="170"/>
        <end position="228"/>
    </location>
</feature>
<name>A0A0N4Z6Q7_PARTI</name>
<sequence length="715" mass="84055">MLDEEYLQGIPYKETLPDIDDNVKKSNTKDLFLNLESETSYKCSLLDIPNIDTRYHQDNLSESTVKIITKRDKENYFAEVREKLWINSGITDGNERLDSIEIGTKFIKHSDARWGDTVSIANVISPHLIFVKHRKNLCDKLTFDSPGRITQIQWIDDNDEKQDDPKRLSLKNCIGYYVLAPLEKGVYARARIIDANDDRTFMKIIFIDYGTITWVSKDCLAVLDIEFFKYRWQVRPISLANIGLYPVSNDLNGEEKWEKEHIDAVKEILSNCKVVQFNHYKRLKRIYANEITPVVLYEYIERKDDFDVFANDNLLEDYNNKLTSINDLLVARFGHLFHEMNCENLLGINMIDISDECDIKLNVEDLPLWKKNFLIDDILSIENMNVFENDIDETVLENWNYDNLKKEDLIYGSAIYGVLQRPIRDTHFTRFGLIPFKKNELIKFIENREEGRNELSLLSQFGYMKETELYEKLREYGKGYRNVKDSYSVSLNDILLAWKDNKSYYVTLEYKLSNNEFFFLRAEVIGFTEEENKLTLIKIRFLDVPGVLICHLHEVLKLTEVMRKDKPFSIGFICNKFQVRNCQIRYDDPHAESLVNETNKLFTFSEPVMININDKCINKGNVQPSIEVLSKYPQNIADVLRSDFVADYIYKISGLEDKESFSLLNINFETLMEQKGYEKLFKYEPLEKFNSKMFYTRSTFGAYIGRQKEIDQRLS</sequence>
<dbReference type="WBParaSite" id="PTRK_0000286200.1">
    <property type="protein sequence ID" value="PTRK_0000286200.1"/>
    <property type="gene ID" value="PTRK_0000286200"/>
</dbReference>
<keyword evidence="2" id="KW-1185">Reference proteome</keyword>
<organism evidence="2 3">
    <name type="scientific">Parastrongyloides trichosuri</name>
    <name type="common">Possum-specific nematode worm</name>
    <dbReference type="NCBI Taxonomy" id="131310"/>
    <lineage>
        <taxon>Eukaryota</taxon>
        <taxon>Metazoa</taxon>
        <taxon>Ecdysozoa</taxon>
        <taxon>Nematoda</taxon>
        <taxon>Chromadorea</taxon>
        <taxon>Rhabditida</taxon>
        <taxon>Tylenchina</taxon>
        <taxon>Panagrolaimomorpha</taxon>
        <taxon>Strongyloidoidea</taxon>
        <taxon>Strongyloididae</taxon>
        <taxon>Parastrongyloides</taxon>
    </lineage>
</organism>
<dbReference type="SUPFAM" id="SSF63748">
    <property type="entry name" value="Tudor/PWWP/MBT"/>
    <property type="match status" value="1"/>
</dbReference>
<dbReference type="Proteomes" id="UP000038045">
    <property type="component" value="Unplaced"/>
</dbReference>
<dbReference type="SMART" id="SM00333">
    <property type="entry name" value="TUDOR"/>
    <property type="match status" value="1"/>
</dbReference>